<dbReference type="RefSeq" id="WP_016163010.1">
    <property type="nucleotide sequence ID" value="NZ_KE007347.1"/>
</dbReference>
<accession>R9B2Z8</accession>
<evidence type="ECO:0000313" key="2">
    <source>
        <dbReference type="Proteomes" id="UP000016203"/>
    </source>
</evidence>
<name>R9B2Z8_9GAMM</name>
<comment type="caution">
    <text evidence="1">The sequence shown here is derived from an EMBL/GenBank/DDBJ whole genome shotgun (WGS) entry which is preliminary data.</text>
</comment>
<evidence type="ECO:0000313" key="1">
    <source>
        <dbReference type="EMBL" id="EOR08670.1"/>
    </source>
</evidence>
<proteinExistence type="predicted"/>
<gene>
    <name evidence="1" type="ORF">F896_01196</name>
</gene>
<sequence>MAELPTADQFIDPSTTEAQFKNALKLLVENVASVDLVNQRAERSSYLLSGFIIKQRVVASEAVEIAFTDLTIAKGAGNGGARVAGGTYTLAAGQAIYVDLDSAPVNNRLIPQLTVTSGDMGYLSLAEGKDAFLKGRKILLFINDLYGYGGLLFGHYRHTARPVGDIWLKNGTNRVYFDASTRTLSWSGTFFLPNRGLNRRYRLEAGSVTFSGGGLQTAYIDLNLADAGGNIPKEAVKVGIYTGGATTESFENLANQLPFYIYNTSLDGEHYPVGGFPKPTIVNLDIPYNNLDDNDVVVFVGASAIDIYMKGSKRLSTKYTDWRIARQTAPFDPNNQLGNVDVWRIQGVYEVDKPQSSFGFTRTREIVTAGEMECAILEDGKGDFMGGWHGDEILTSFMFMVDGKPIDPSVSKSFVCKKFELIQVSDMFRMNTQIKVADHTKHLIFENRKLRLKQYVKWVMSLIIKTAYLTMLPIKRKQNDTSGEQITDKAIREPLYAIENIGEADFERTLTMGSLPACQIWGPTGIDASVEFLKHPNNPTACFYIANPTNYNKFYYSVAGNFIGTERHTTAIGEVWETDSIISVNSSL</sequence>
<dbReference type="AlphaFoldDB" id="R9B2Z8"/>
<dbReference type="EMBL" id="AQFL01000009">
    <property type="protein sequence ID" value="EOR08670.1"/>
    <property type="molecule type" value="Genomic_DNA"/>
</dbReference>
<organism evidence="1 2">
    <name type="scientific">Acinetobacter genomosp. 15BJ</name>
    <dbReference type="NCBI Taxonomy" id="106651"/>
    <lineage>
        <taxon>Bacteria</taxon>
        <taxon>Pseudomonadati</taxon>
        <taxon>Pseudomonadota</taxon>
        <taxon>Gammaproteobacteria</taxon>
        <taxon>Moraxellales</taxon>
        <taxon>Moraxellaceae</taxon>
        <taxon>Acinetobacter</taxon>
    </lineage>
</organism>
<dbReference type="PATRIC" id="fig|1217699.3.peg.1156"/>
<dbReference type="HOGENOM" id="CLU_463556_0_0_6"/>
<reference evidence="1 2" key="1">
    <citation type="submission" date="2013-03" db="EMBL/GenBank/DDBJ databases">
        <title>The Genome Sequence of Acinetobacter sp. CIP 110321.</title>
        <authorList>
            <consortium name="The Broad Institute Genome Sequencing Platform"/>
            <consortium name="The Broad Institute Genome Sequencing Center for Infectious Disease"/>
            <person name="Cerqueira G."/>
            <person name="Feldgarden M."/>
            <person name="Courvalin P."/>
            <person name="Perichon B."/>
            <person name="Grillot-Courvalin C."/>
            <person name="Clermont D."/>
            <person name="Rocha E."/>
            <person name="Yoon E.-J."/>
            <person name="Nemec A."/>
            <person name="Walker B."/>
            <person name="Young S.K."/>
            <person name="Zeng Q."/>
            <person name="Gargeya S."/>
            <person name="Fitzgerald M."/>
            <person name="Haas B."/>
            <person name="Abouelleil A."/>
            <person name="Alvarado L."/>
            <person name="Arachchi H.M."/>
            <person name="Berlin A.M."/>
            <person name="Chapman S.B."/>
            <person name="Dewar J."/>
            <person name="Goldberg J."/>
            <person name="Griggs A."/>
            <person name="Gujja S."/>
            <person name="Hansen M."/>
            <person name="Howarth C."/>
            <person name="Imamovic A."/>
            <person name="Larimer J."/>
            <person name="McCowan C."/>
            <person name="Murphy C."/>
            <person name="Neiman D."/>
            <person name="Pearson M."/>
            <person name="Priest M."/>
            <person name="Roberts A."/>
            <person name="Saif S."/>
            <person name="Shea T."/>
            <person name="Sisk P."/>
            <person name="Sykes S."/>
            <person name="Wortman J."/>
            <person name="Nusbaum C."/>
            <person name="Birren B."/>
        </authorList>
    </citation>
    <scope>NUCLEOTIDE SEQUENCE [LARGE SCALE GENOMIC DNA]</scope>
    <source>
        <strain evidence="1 2">CIP 110321</strain>
    </source>
</reference>
<dbReference type="Proteomes" id="UP000016203">
    <property type="component" value="Unassembled WGS sequence"/>
</dbReference>
<protein>
    <submittedName>
        <fullName evidence="1">Uncharacterized protein</fullName>
    </submittedName>
</protein>
<dbReference type="OrthoDB" id="1418732at2"/>